<dbReference type="Pfam" id="PF14696">
    <property type="entry name" value="Glyoxalase_5"/>
    <property type="match status" value="1"/>
</dbReference>
<dbReference type="InterPro" id="IPR037523">
    <property type="entry name" value="VOC_core"/>
</dbReference>
<reference evidence="7 8" key="1">
    <citation type="submission" date="2024-04" db="EMBL/GenBank/DDBJ databases">
        <title>Draft genome sequence of Sessilibacter corallicola NBRC 116591.</title>
        <authorList>
            <person name="Miyakawa T."/>
            <person name="Kusuya Y."/>
            <person name="Miura T."/>
        </authorList>
    </citation>
    <scope>NUCLEOTIDE SEQUENCE [LARGE SCALE GENOMIC DNA]</scope>
    <source>
        <strain evidence="7 8">KU-00831-HH</strain>
    </source>
</reference>
<sequence length="341" mass="37746">MEENKSFVEVTDISFIEFSGSHPELLDDLFKQMGFNVREKDGMFFYNIADINFISNPTSGGSAEAFRNKHVRGASAMGFKVGNSQKAYELALSLGAEPAEAADLGIPAIKGVGAAIIYLVDEANEHTLFEKFGFDKTCDKFSANSLARVDHLTHNLHTGGVSRMCKFYEDVFGFSRIRKFDINGKKTGLFSEVVSSANGRVVIPLNESKDDKSQIAEYLEEYNGEGIQHIALLCDDIFDTVGSLKSNGIPFQDTLDTYYEQVEERVPGHGEDMEALQQHRILIDGGEAQGGGLLLQIFTKNSIGPIFFEFIERKGNKGFGEGNFQALFDSIELDQERRGVI</sequence>
<name>A0ABQ0ADH6_9GAMM</name>
<dbReference type="RefSeq" id="WP_353304178.1">
    <property type="nucleotide sequence ID" value="NZ_BAABWN010000014.1"/>
</dbReference>
<dbReference type="InterPro" id="IPR004360">
    <property type="entry name" value="Glyas_Fos-R_dOase_dom"/>
</dbReference>
<dbReference type="CDD" id="cd07250">
    <property type="entry name" value="HPPD_C_like"/>
    <property type="match status" value="1"/>
</dbReference>
<comment type="caution">
    <text evidence="7">The sequence shown here is derived from an EMBL/GenBank/DDBJ whole genome shotgun (WGS) entry which is preliminary data.</text>
</comment>
<dbReference type="PANTHER" id="PTHR11959">
    <property type="entry name" value="4-HYDROXYPHENYLPYRUVATE DIOXYGENASE"/>
    <property type="match status" value="1"/>
</dbReference>
<dbReference type="PROSITE" id="PS51819">
    <property type="entry name" value="VOC"/>
    <property type="match status" value="1"/>
</dbReference>
<evidence type="ECO:0000256" key="4">
    <source>
        <dbReference type="ARBA" id="ARBA00022737"/>
    </source>
</evidence>
<evidence type="ECO:0000256" key="3">
    <source>
        <dbReference type="ARBA" id="ARBA00022723"/>
    </source>
</evidence>
<dbReference type="NCBIfam" id="TIGR01263">
    <property type="entry name" value="4HPPD"/>
    <property type="match status" value="1"/>
</dbReference>
<evidence type="ECO:0000256" key="2">
    <source>
        <dbReference type="ARBA" id="ARBA00005877"/>
    </source>
</evidence>
<gene>
    <name evidence="7" type="primary">hppD</name>
    <name evidence="7" type="ORF">NBRC116591_35200</name>
</gene>
<keyword evidence="4" id="KW-0677">Repeat</keyword>
<comment type="similarity">
    <text evidence="2">Belongs to the 4HPPD family.</text>
</comment>
<dbReference type="PANTHER" id="PTHR11959:SF1">
    <property type="entry name" value="4-HYDROXYPHENYLPYRUVATE DIOXYGENASE"/>
    <property type="match status" value="1"/>
</dbReference>
<keyword evidence="3" id="KW-0479">Metal-binding</keyword>
<comment type="cofactor">
    <cofactor evidence="1">
        <name>Fe cation</name>
        <dbReference type="ChEBI" id="CHEBI:24875"/>
    </cofactor>
</comment>
<keyword evidence="7" id="KW-0223">Dioxygenase</keyword>
<accession>A0ABQ0ADH6</accession>
<evidence type="ECO:0000313" key="8">
    <source>
        <dbReference type="Proteomes" id="UP001465153"/>
    </source>
</evidence>
<dbReference type="PIRSF" id="PIRSF009283">
    <property type="entry name" value="HPP_dOase"/>
    <property type="match status" value="1"/>
</dbReference>
<dbReference type="Proteomes" id="UP001465153">
    <property type="component" value="Unassembled WGS sequence"/>
</dbReference>
<dbReference type="InterPro" id="IPR041735">
    <property type="entry name" value="4OHPhenylPyrv_dOase_C"/>
</dbReference>
<dbReference type="SUPFAM" id="SSF54593">
    <property type="entry name" value="Glyoxalase/Bleomycin resistance protein/Dihydroxybiphenyl dioxygenase"/>
    <property type="match status" value="1"/>
</dbReference>
<dbReference type="EMBL" id="BAABWN010000014">
    <property type="protein sequence ID" value="GAA6169709.1"/>
    <property type="molecule type" value="Genomic_DNA"/>
</dbReference>
<proteinExistence type="inferred from homology"/>
<dbReference type="Pfam" id="PF00903">
    <property type="entry name" value="Glyoxalase"/>
    <property type="match status" value="1"/>
</dbReference>
<keyword evidence="5" id="KW-0408">Iron</keyword>
<keyword evidence="8" id="KW-1185">Reference proteome</keyword>
<evidence type="ECO:0000256" key="5">
    <source>
        <dbReference type="ARBA" id="ARBA00023004"/>
    </source>
</evidence>
<keyword evidence="7" id="KW-0560">Oxidoreductase</keyword>
<organism evidence="7 8">
    <name type="scientific">Sessilibacter corallicola</name>
    <dbReference type="NCBI Taxonomy" id="2904075"/>
    <lineage>
        <taxon>Bacteria</taxon>
        <taxon>Pseudomonadati</taxon>
        <taxon>Pseudomonadota</taxon>
        <taxon>Gammaproteobacteria</taxon>
        <taxon>Cellvibrionales</taxon>
        <taxon>Cellvibrionaceae</taxon>
        <taxon>Sessilibacter</taxon>
    </lineage>
</organism>
<evidence type="ECO:0000259" key="6">
    <source>
        <dbReference type="PROSITE" id="PS51819"/>
    </source>
</evidence>
<protein>
    <submittedName>
        <fullName evidence="7">4-hydroxyphenylpyruvate dioxygenase</fullName>
    </submittedName>
</protein>
<dbReference type="Gene3D" id="3.10.180.10">
    <property type="entry name" value="2,3-Dihydroxybiphenyl 1,2-Dioxygenase, domain 1"/>
    <property type="match status" value="2"/>
</dbReference>
<feature type="domain" description="VOC" evidence="6">
    <location>
        <begin position="148"/>
        <end position="300"/>
    </location>
</feature>
<evidence type="ECO:0000313" key="7">
    <source>
        <dbReference type="EMBL" id="GAA6169709.1"/>
    </source>
</evidence>
<dbReference type="GO" id="GO:0051213">
    <property type="term" value="F:dioxygenase activity"/>
    <property type="evidence" value="ECO:0007669"/>
    <property type="project" value="UniProtKB-KW"/>
</dbReference>
<evidence type="ECO:0000256" key="1">
    <source>
        <dbReference type="ARBA" id="ARBA00001962"/>
    </source>
</evidence>
<dbReference type="InterPro" id="IPR005956">
    <property type="entry name" value="4OHPhenylPyrv_dOase"/>
</dbReference>
<dbReference type="InterPro" id="IPR029068">
    <property type="entry name" value="Glyas_Bleomycin-R_OHBP_Dase"/>
</dbReference>